<dbReference type="SUPFAM" id="SSF110849">
    <property type="entry name" value="ParB/Sulfiredoxin"/>
    <property type="match status" value="1"/>
</dbReference>
<accession>A0AAE3LII8</accession>
<dbReference type="SMART" id="SM00470">
    <property type="entry name" value="ParB"/>
    <property type="match status" value="1"/>
</dbReference>
<dbReference type="InterPro" id="IPR036086">
    <property type="entry name" value="ParB/Sulfiredoxin_sf"/>
</dbReference>
<dbReference type="GO" id="GO:0007059">
    <property type="term" value="P:chromosome segregation"/>
    <property type="evidence" value="ECO:0007669"/>
    <property type="project" value="TreeGrafter"/>
</dbReference>
<comment type="similarity">
    <text evidence="1">Belongs to the ParB family.</text>
</comment>
<evidence type="ECO:0000313" key="4">
    <source>
        <dbReference type="Proteomes" id="UP001208131"/>
    </source>
</evidence>
<dbReference type="GO" id="GO:0003677">
    <property type="term" value="F:DNA binding"/>
    <property type="evidence" value="ECO:0007669"/>
    <property type="project" value="InterPro"/>
</dbReference>
<keyword evidence="4" id="KW-1185">Reference proteome</keyword>
<protein>
    <submittedName>
        <fullName evidence="3">ParB/RepB/Spo0J family partition protein</fullName>
    </submittedName>
</protein>
<dbReference type="Gene3D" id="3.90.1530.30">
    <property type="match status" value="1"/>
</dbReference>
<name>A0AAE3LII8_9FIRM</name>
<dbReference type="AlphaFoldDB" id="A0AAE3LII8"/>
<dbReference type="SUPFAM" id="SSF109709">
    <property type="entry name" value="KorB DNA-binding domain-like"/>
    <property type="match status" value="1"/>
</dbReference>
<reference evidence="3 4" key="1">
    <citation type="journal article" date="2021" name="ISME Commun">
        <title>Automated analysis of genomic sequences facilitates high-throughput and comprehensive description of bacteria.</title>
        <authorList>
            <person name="Hitch T.C.A."/>
        </authorList>
    </citation>
    <scope>NUCLEOTIDE SEQUENCE [LARGE SCALE GENOMIC DNA]</scope>
    <source>
        <strain evidence="3 4">Sanger_31</strain>
    </source>
</reference>
<dbReference type="NCBIfam" id="TIGR00180">
    <property type="entry name" value="parB_part"/>
    <property type="match status" value="1"/>
</dbReference>
<evidence type="ECO:0000259" key="2">
    <source>
        <dbReference type="SMART" id="SM00470"/>
    </source>
</evidence>
<evidence type="ECO:0000313" key="3">
    <source>
        <dbReference type="EMBL" id="MCU6706858.1"/>
    </source>
</evidence>
<dbReference type="EMBL" id="JAOQJZ010000018">
    <property type="protein sequence ID" value="MCU6706858.1"/>
    <property type="molecule type" value="Genomic_DNA"/>
</dbReference>
<feature type="domain" description="ParB-like N-terminal" evidence="2">
    <location>
        <begin position="30"/>
        <end position="124"/>
    </location>
</feature>
<comment type="caution">
    <text evidence="3">The sequence shown here is derived from an EMBL/GenBank/DDBJ whole genome shotgun (WGS) entry which is preliminary data.</text>
</comment>
<gene>
    <name evidence="3" type="ORF">OCV57_13140</name>
</gene>
<dbReference type="PANTHER" id="PTHR33375:SF1">
    <property type="entry name" value="CHROMOSOME-PARTITIONING PROTEIN PARB-RELATED"/>
    <property type="match status" value="1"/>
</dbReference>
<dbReference type="InterPro" id="IPR003115">
    <property type="entry name" value="ParB_N"/>
</dbReference>
<dbReference type="InterPro" id="IPR004437">
    <property type="entry name" value="ParB/RepB/Spo0J"/>
</dbReference>
<sequence length="308" mass="35296">MIDIKRSANRPRANFSNNFEELLMDKQKVVSLPMSKIEPFSFNGDPQPFAIDENEISALADSISKCGIITPIIVRSISSNSYQILSGHKRYAACKKLMYLDIDAVVIEVTDDNVAFDIVCQANIQRKEPRPSELSKMFNTYLSLRKNVSADLTVNEISNMFGISRKTIYRYANISNLDNGLAELIDSKSIQIRFIEPLAKLSPEQQKAIADYYNYDERLSSKELTLVIEQMTDNGSSDIYDIIKAIRNLSEKEKEPYKNSLYNEMYIKKSSCMQNMTESELDKIVYELLDKYLENNFKSTKKVTTNEK</sequence>
<organism evidence="3 4">
    <name type="scientific">Hominimerdicola aceti</name>
    <dbReference type="NCBI Taxonomy" id="2981726"/>
    <lineage>
        <taxon>Bacteria</taxon>
        <taxon>Bacillati</taxon>
        <taxon>Bacillota</taxon>
        <taxon>Clostridia</taxon>
        <taxon>Eubacteriales</taxon>
        <taxon>Oscillospiraceae</taxon>
        <taxon>Hominimerdicola</taxon>
    </lineage>
</organism>
<dbReference type="InterPro" id="IPR050336">
    <property type="entry name" value="Chromosome_partition/occlusion"/>
</dbReference>
<dbReference type="GO" id="GO:0005694">
    <property type="term" value="C:chromosome"/>
    <property type="evidence" value="ECO:0007669"/>
    <property type="project" value="TreeGrafter"/>
</dbReference>
<dbReference type="Gene3D" id="1.10.10.2830">
    <property type="match status" value="1"/>
</dbReference>
<proteinExistence type="inferred from homology"/>
<dbReference type="Proteomes" id="UP001208131">
    <property type="component" value="Unassembled WGS sequence"/>
</dbReference>
<dbReference type="PANTHER" id="PTHR33375">
    <property type="entry name" value="CHROMOSOME-PARTITIONING PROTEIN PARB-RELATED"/>
    <property type="match status" value="1"/>
</dbReference>
<evidence type="ECO:0000256" key="1">
    <source>
        <dbReference type="ARBA" id="ARBA00006295"/>
    </source>
</evidence>
<dbReference type="Pfam" id="PF02195">
    <property type="entry name" value="ParB_N"/>
    <property type="match status" value="1"/>
</dbReference>
<dbReference type="RefSeq" id="WP_267301922.1">
    <property type="nucleotide sequence ID" value="NZ_JAOQJZ010000018.1"/>
</dbReference>